<reference evidence="2 3" key="2">
    <citation type="journal article" date="2016" name="ISME J.">
        <title>Physiological and genomic characterization of two novel marine thaumarchaeal strains indicates niche differentiation.</title>
        <authorList>
            <person name="Bayer B."/>
            <person name="Vojvoda J."/>
            <person name="Offre P."/>
            <person name="Alves R.J."/>
            <person name="Elisabeth N.H."/>
            <person name="Garcia J.A."/>
            <person name="Volland J.M."/>
            <person name="Srivastava A."/>
            <person name="Schleper C."/>
            <person name="Herndl G.J."/>
        </authorList>
    </citation>
    <scope>NUCLEOTIDE SEQUENCE [LARGE SCALE GENOMIC DNA]</scope>
    <source>
        <strain evidence="2 3">NF5</strain>
    </source>
</reference>
<reference evidence="3" key="1">
    <citation type="submission" date="2015-03" db="EMBL/GenBank/DDBJ databases">
        <title>Characterization of two novel Thaumarchaeota isolated from the Northern Adriatic Sea.</title>
        <authorList>
            <person name="Bayer B."/>
            <person name="Vojvoda J."/>
            <person name="Offre P."/>
            <person name="Srivastava A."/>
            <person name="Elisabeth N."/>
            <person name="Garcia J.A.L."/>
            <person name="Schleper C."/>
            <person name="Herndl G.J."/>
        </authorList>
    </citation>
    <scope>NUCLEOTIDE SEQUENCE [LARGE SCALE GENOMIC DNA]</scope>
    <source>
        <strain evidence="3">NF5</strain>
    </source>
</reference>
<gene>
    <name evidence="2" type="primary">cheY</name>
    <name evidence="2" type="ORF">NADRNF5_0878</name>
</gene>
<dbReference type="Proteomes" id="UP000032408">
    <property type="component" value="Chromosome"/>
</dbReference>
<evidence type="ECO:0000259" key="1">
    <source>
        <dbReference type="PROSITE" id="PS50110"/>
    </source>
</evidence>
<dbReference type="HOGENOM" id="CLU_000445_69_15_2"/>
<dbReference type="EMBL" id="CP011070">
    <property type="protein sequence ID" value="AJW70572.1"/>
    <property type="molecule type" value="Genomic_DNA"/>
</dbReference>
<dbReference type="Pfam" id="PF00072">
    <property type="entry name" value="Response_reg"/>
    <property type="match status" value="1"/>
</dbReference>
<feature type="domain" description="Response regulatory" evidence="1">
    <location>
        <begin position="4"/>
        <end position="119"/>
    </location>
</feature>
<dbReference type="InterPro" id="IPR001789">
    <property type="entry name" value="Sig_transdc_resp-reg_receiver"/>
</dbReference>
<dbReference type="InterPro" id="IPR011006">
    <property type="entry name" value="CheY-like_superfamily"/>
</dbReference>
<dbReference type="InterPro" id="IPR052048">
    <property type="entry name" value="ST_Response_Regulator"/>
</dbReference>
<dbReference type="PANTHER" id="PTHR43228">
    <property type="entry name" value="TWO-COMPONENT RESPONSE REGULATOR"/>
    <property type="match status" value="1"/>
</dbReference>
<dbReference type="GO" id="GO:0000160">
    <property type="term" value="P:phosphorelay signal transduction system"/>
    <property type="evidence" value="ECO:0007669"/>
    <property type="project" value="InterPro"/>
</dbReference>
<keyword evidence="3" id="KW-1185">Reference proteome</keyword>
<dbReference type="PANTHER" id="PTHR43228:SF1">
    <property type="entry name" value="TWO-COMPONENT RESPONSE REGULATOR ARR22"/>
    <property type="match status" value="1"/>
</dbReference>
<evidence type="ECO:0000313" key="2">
    <source>
        <dbReference type="EMBL" id="AJW70572.1"/>
    </source>
</evidence>
<dbReference type="KEGG" id="nin:NADRNF5_0878"/>
<dbReference type="STRING" id="1580092.NADRNF5_0878"/>
<name>A0A0D5C2D9_9ARCH</name>
<dbReference type="Gene3D" id="3.40.50.2300">
    <property type="match status" value="1"/>
</dbReference>
<proteinExistence type="predicted"/>
<protein>
    <submittedName>
        <fullName evidence="2">Putative chemotaxis response regulator receiver protein CheY</fullName>
    </submittedName>
</protein>
<dbReference type="PROSITE" id="PS50110">
    <property type="entry name" value="RESPONSE_REGULATORY"/>
    <property type="match status" value="1"/>
</dbReference>
<dbReference type="AlphaFoldDB" id="A0A0D5C2D9"/>
<dbReference type="SMART" id="SM00448">
    <property type="entry name" value="REC"/>
    <property type="match status" value="1"/>
</dbReference>
<evidence type="ECO:0000313" key="3">
    <source>
        <dbReference type="Proteomes" id="UP000032408"/>
    </source>
</evidence>
<sequence>MMAKILIADDSDAIRLVLQDILSIGEHDVVGEATDGAEAVEFYKKLNPDLILLDLAMPQKDGLTVTKEIIAYDQNAKIVLITASDDQKVIQNCLDEGATSYVSKPFDFNSVLDNIKGILESNLGNKSGSIN</sequence>
<organism evidence="2 3">
    <name type="scientific">Nitrosopumilus adriaticus</name>
    <dbReference type="NCBI Taxonomy" id="1580092"/>
    <lineage>
        <taxon>Archaea</taxon>
        <taxon>Nitrososphaerota</taxon>
        <taxon>Nitrososphaeria</taxon>
        <taxon>Nitrosopumilales</taxon>
        <taxon>Nitrosopumilaceae</taxon>
        <taxon>Nitrosopumilus</taxon>
    </lineage>
</organism>
<dbReference type="SUPFAM" id="SSF52172">
    <property type="entry name" value="CheY-like"/>
    <property type="match status" value="1"/>
</dbReference>
<accession>A0A0D5C2D9</accession>